<evidence type="ECO:0000313" key="5">
    <source>
        <dbReference type="EMBL" id="CAI8034627.1"/>
    </source>
</evidence>
<dbReference type="PRINTS" id="PR01415">
    <property type="entry name" value="ANKYRIN"/>
</dbReference>
<comment type="caution">
    <text evidence="5">The sequence shown here is derived from an EMBL/GenBank/DDBJ whole genome shotgun (WGS) entry which is preliminary data.</text>
</comment>
<dbReference type="AlphaFoldDB" id="A0AA35SSP1"/>
<feature type="repeat" description="ANK" evidence="3">
    <location>
        <begin position="276"/>
        <end position="308"/>
    </location>
</feature>
<feature type="repeat" description="ANK" evidence="3">
    <location>
        <begin position="352"/>
        <end position="384"/>
    </location>
</feature>
<dbReference type="SMART" id="SM00248">
    <property type="entry name" value="ANK"/>
    <property type="match status" value="6"/>
</dbReference>
<dbReference type="GO" id="GO:0005829">
    <property type="term" value="C:cytosol"/>
    <property type="evidence" value="ECO:0007669"/>
    <property type="project" value="TreeGrafter"/>
</dbReference>
<dbReference type="PANTHER" id="PTHR46680:SF3">
    <property type="entry name" value="NF-KAPPA-B INHIBITOR CACTUS"/>
    <property type="match status" value="1"/>
</dbReference>
<organism evidence="5 6">
    <name type="scientific">Geodia barretti</name>
    <name type="common">Barrett's horny sponge</name>
    <dbReference type="NCBI Taxonomy" id="519541"/>
    <lineage>
        <taxon>Eukaryota</taxon>
        <taxon>Metazoa</taxon>
        <taxon>Porifera</taxon>
        <taxon>Demospongiae</taxon>
        <taxon>Heteroscleromorpha</taxon>
        <taxon>Tetractinellida</taxon>
        <taxon>Astrophorina</taxon>
        <taxon>Geodiidae</taxon>
        <taxon>Geodia</taxon>
    </lineage>
</organism>
<dbReference type="GO" id="GO:0051059">
    <property type="term" value="F:NF-kappaB binding"/>
    <property type="evidence" value="ECO:0007669"/>
    <property type="project" value="TreeGrafter"/>
</dbReference>
<keyword evidence="2 3" id="KW-0040">ANK repeat</keyword>
<feature type="repeat" description="ANK" evidence="3">
    <location>
        <begin position="420"/>
        <end position="452"/>
    </location>
</feature>
<dbReference type="GO" id="GO:0071356">
    <property type="term" value="P:cellular response to tumor necrosis factor"/>
    <property type="evidence" value="ECO:0007669"/>
    <property type="project" value="TreeGrafter"/>
</dbReference>
<evidence type="ECO:0000313" key="6">
    <source>
        <dbReference type="Proteomes" id="UP001174909"/>
    </source>
</evidence>
<proteinExistence type="predicted"/>
<reference evidence="5" key="1">
    <citation type="submission" date="2023-03" db="EMBL/GenBank/DDBJ databases">
        <authorList>
            <person name="Steffen K."/>
            <person name="Cardenas P."/>
        </authorList>
    </citation>
    <scope>NUCLEOTIDE SEQUENCE</scope>
</reference>
<dbReference type="Pfam" id="PF12796">
    <property type="entry name" value="Ank_2"/>
    <property type="match status" value="2"/>
</dbReference>
<dbReference type="PROSITE" id="PS50297">
    <property type="entry name" value="ANK_REP_REGION"/>
    <property type="match status" value="4"/>
</dbReference>
<evidence type="ECO:0000256" key="3">
    <source>
        <dbReference type="PROSITE-ProRule" id="PRU00023"/>
    </source>
</evidence>
<dbReference type="SUPFAM" id="SSF48403">
    <property type="entry name" value="Ankyrin repeat"/>
    <property type="match status" value="1"/>
</dbReference>
<evidence type="ECO:0000256" key="2">
    <source>
        <dbReference type="ARBA" id="ARBA00023043"/>
    </source>
</evidence>
<evidence type="ECO:0000256" key="1">
    <source>
        <dbReference type="ARBA" id="ARBA00022737"/>
    </source>
</evidence>
<accession>A0AA35SSP1</accession>
<gene>
    <name evidence="5" type="ORF">GBAR_LOCUS19473</name>
</gene>
<sequence>MQHHHHDIGGSLTMHDGGMGSGPGSHPHSGGFQTNGGMDSGQNGYEQQMGVMRAPTQQPPAYMQGYGQQPYMGGGGGYGMQLTPRTGDSVVHVKEEKVDPEYGEVERDSSRQKPPSGAVGGQKSHPGARGGHAGPSHLQPPSHHGKMGMMDLEQEESGFAETLDSGITRDEEGASPNPSSEVETQAAMEAIRERQQSAFQVCERMFSALLAWATTRDVRYLLAAQRSLTAVQNQQGDTALHLAIIHNHQDVVLQLLDVLPQLPPTETPVVDCLNNHKQSPLHLAVLTRQKKVMQYLLKANSNPLVCDRDGNTPLHIACRIGFVEGVATLLGRTNHINAEACRIPELNIRNSQGQTPLHLAAGCGSTDVMKQLVKVKADINVQDSKAGKTALHHSIEKGDLPMTGFLVMETNSNLDCCDFSGNTPLHVAAGQGRSPMVSLLIAAGANVKVENLEGETPVRLAECTTNGEVLRLLTQAEEAGGRSPTRNTDESLSQEMAGVNIKAEGDLSSLDLRSRISLAMLLDIPKDNQDWRYIRTIIAGQFVGTKFFFIRNYKSFHREKCPRIKFALWCPRIKYALWCPRIKFA</sequence>
<dbReference type="PROSITE" id="PS50088">
    <property type="entry name" value="ANK_REPEAT"/>
    <property type="match status" value="5"/>
</dbReference>
<feature type="compositionally biased region" description="Basic and acidic residues" evidence="4">
    <location>
        <begin position="97"/>
        <end position="111"/>
    </location>
</feature>
<dbReference type="Proteomes" id="UP001174909">
    <property type="component" value="Unassembled WGS sequence"/>
</dbReference>
<dbReference type="InterPro" id="IPR036770">
    <property type="entry name" value="Ankyrin_rpt-contain_sf"/>
</dbReference>
<keyword evidence="6" id="KW-1185">Reference proteome</keyword>
<dbReference type="PANTHER" id="PTHR46680">
    <property type="entry name" value="NF-KAPPA-B INHIBITOR ALPHA"/>
    <property type="match status" value="1"/>
</dbReference>
<dbReference type="InterPro" id="IPR051070">
    <property type="entry name" value="NF-kappa-B_inhibitor"/>
</dbReference>
<evidence type="ECO:0000256" key="4">
    <source>
        <dbReference type="SAM" id="MobiDB-lite"/>
    </source>
</evidence>
<protein>
    <submittedName>
        <fullName evidence="5">Nuclear factor NF-kappa-B p105 subunit</fullName>
    </submittedName>
</protein>
<feature type="region of interest" description="Disordered" evidence="4">
    <location>
        <begin position="97"/>
        <end position="148"/>
    </location>
</feature>
<dbReference type="EMBL" id="CASHTH010002745">
    <property type="protein sequence ID" value="CAI8034627.1"/>
    <property type="molecule type" value="Genomic_DNA"/>
</dbReference>
<feature type="repeat" description="ANK" evidence="3">
    <location>
        <begin position="235"/>
        <end position="257"/>
    </location>
</feature>
<dbReference type="Gene3D" id="1.25.40.20">
    <property type="entry name" value="Ankyrin repeat-containing domain"/>
    <property type="match status" value="2"/>
</dbReference>
<keyword evidence="1" id="KW-0677">Repeat</keyword>
<feature type="compositionally biased region" description="Polar residues" evidence="4">
    <location>
        <begin position="35"/>
        <end position="45"/>
    </location>
</feature>
<name>A0AA35SSP1_GEOBA</name>
<feature type="repeat" description="ANK" evidence="3">
    <location>
        <begin position="309"/>
        <end position="341"/>
    </location>
</feature>
<dbReference type="InterPro" id="IPR002110">
    <property type="entry name" value="Ankyrin_rpt"/>
</dbReference>
<feature type="region of interest" description="Disordered" evidence="4">
    <location>
        <begin position="1"/>
        <end position="45"/>
    </location>
</feature>
<dbReference type="Pfam" id="PF00023">
    <property type="entry name" value="Ank"/>
    <property type="match status" value="1"/>
</dbReference>
<dbReference type="Pfam" id="PF13857">
    <property type="entry name" value="Ank_5"/>
    <property type="match status" value="1"/>
</dbReference>